<evidence type="ECO:0000256" key="5">
    <source>
        <dbReference type="ARBA" id="ARBA00022676"/>
    </source>
</evidence>
<comment type="similarity">
    <text evidence="15">In the C-terminal section; belongs to the anthranilate phosphoribosyltransferase family.</text>
</comment>
<evidence type="ECO:0000256" key="14">
    <source>
        <dbReference type="ARBA" id="ARBA00056601"/>
    </source>
</evidence>
<dbReference type="GO" id="GO:0005829">
    <property type="term" value="C:cytosol"/>
    <property type="evidence" value="ECO:0007669"/>
    <property type="project" value="TreeGrafter"/>
</dbReference>
<dbReference type="InterPro" id="IPR017459">
    <property type="entry name" value="Glycosyl_Trfase_fam3_N_dom"/>
</dbReference>
<feature type="binding site" evidence="16">
    <location>
        <position position="309"/>
    </location>
    <ligand>
        <name>anthranilate</name>
        <dbReference type="ChEBI" id="CHEBI:16567"/>
        <label>1</label>
    </ligand>
</feature>
<dbReference type="InterPro" id="IPR017926">
    <property type="entry name" value="GATASE"/>
</dbReference>
<evidence type="ECO:0000256" key="6">
    <source>
        <dbReference type="ARBA" id="ARBA00022679"/>
    </source>
</evidence>
<dbReference type="InterPro" id="IPR006221">
    <property type="entry name" value="TrpG/PapA_dom"/>
</dbReference>
<feature type="binding site" evidence="16">
    <location>
        <position position="278"/>
    </location>
    <ligand>
        <name>5-phospho-alpha-D-ribose 1-diphosphate</name>
        <dbReference type="ChEBI" id="CHEBI:58017"/>
    </ligand>
</feature>
<organism evidence="20 21">
    <name type="scientific">Klebsiella pneumoniae</name>
    <dbReference type="NCBI Taxonomy" id="573"/>
    <lineage>
        <taxon>Bacteria</taxon>
        <taxon>Pseudomonadati</taxon>
        <taxon>Pseudomonadota</taxon>
        <taxon>Gammaproteobacteria</taxon>
        <taxon>Enterobacterales</taxon>
        <taxon>Enterobacteriaceae</taxon>
        <taxon>Klebsiella/Raoultella group</taxon>
        <taxon>Klebsiella</taxon>
        <taxon>Klebsiella pneumoniae complex</taxon>
    </lineage>
</organism>
<dbReference type="PRINTS" id="PR00099">
    <property type="entry name" value="CPSGATASE"/>
</dbReference>
<keyword evidence="8 20" id="KW-0315">Glutamine amidotransferase</keyword>
<evidence type="ECO:0000256" key="2">
    <source>
        <dbReference type="ARBA" id="ARBA00004907"/>
    </source>
</evidence>
<evidence type="ECO:0000256" key="1">
    <source>
        <dbReference type="ARBA" id="ARBA00004873"/>
    </source>
</evidence>
<feature type="binding site" evidence="16">
    <location>
        <position position="422"/>
    </location>
    <ligand>
        <name>Mg(2+)</name>
        <dbReference type="ChEBI" id="CHEBI:18420"/>
        <label>2</label>
    </ligand>
</feature>
<evidence type="ECO:0000256" key="13">
    <source>
        <dbReference type="ARBA" id="ARBA00052328"/>
    </source>
</evidence>
<dbReference type="RefSeq" id="WP_044246259.1">
    <property type="nucleotide sequence ID" value="NZ_CP041022.1"/>
</dbReference>
<dbReference type="Gene3D" id="3.40.1030.10">
    <property type="entry name" value="Nucleoside phosphorylase/phosphoribosyltransferase catalytic domain"/>
    <property type="match status" value="1"/>
</dbReference>
<comment type="pathway">
    <text evidence="1">Amino-acid biosynthesis; L-tryptophan biosynthesis; L-tryptophan from chorismate: step 1/5.</text>
</comment>
<evidence type="ECO:0000256" key="7">
    <source>
        <dbReference type="ARBA" id="ARBA00022822"/>
    </source>
</evidence>
<dbReference type="InterPro" id="IPR005940">
    <property type="entry name" value="Anthranilate_Pribosyl_Tfrase"/>
</dbReference>
<comment type="subunit">
    <text evidence="16">Homodimer.</text>
</comment>
<evidence type="ECO:0000256" key="11">
    <source>
        <dbReference type="ARBA" id="ARBA00023268"/>
    </source>
</evidence>
<dbReference type="InterPro" id="IPR036320">
    <property type="entry name" value="Glycosyl_Trfase_fam3_N_dom_sf"/>
</dbReference>
<comment type="catalytic activity">
    <reaction evidence="13 16">
        <text>N-(5-phospho-beta-D-ribosyl)anthranilate + diphosphate = 5-phospho-alpha-D-ribose 1-diphosphate + anthranilate</text>
        <dbReference type="Rhea" id="RHEA:11768"/>
        <dbReference type="ChEBI" id="CHEBI:16567"/>
        <dbReference type="ChEBI" id="CHEBI:18277"/>
        <dbReference type="ChEBI" id="CHEBI:33019"/>
        <dbReference type="ChEBI" id="CHEBI:58017"/>
        <dbReference type="EC" id="2.4.2.18"/>
    </reaction>
</comment>
<evidence type="ECO:0000256" key="9">
    <source>
        <dbReference type="ARBA" id="ARBA00023141"/>
    </source>
</evidence>
<dbReference type="CDD" id="cd01743">
    <property type="entry name" value="GATase1_Anthranilate_Synthase"/>
    <property type="match status" value="1"/>
</dbReference>
<feature type="domain" description="Glycosyl transferase family 3 N-terminal" evidence="19">
    <location>
        <begin position="201"/>
        <end position="263"/>
    </location>
</feature>
<feature type="binding site" evidence="16">
    <location>
        <position position="364"/>
    </location>
    <ligand>
        <name>anthranilate</name>
        <dbReference type="ChEBI" id="CHEBI:16567"/>
        <label>2</label>
    </ligand>
</feature>
<evidence type="ECO:0000256" key="12">
    <source>
        <dbReference type="ARBA" id="ARBA00047683"/>
    </source>
</evidence>
<feature type="binding site" evidence="16">
    <location>
        <position position="290"/>
    </location>
    <ligand>
        <name>Mg(2+)</name>
        <dbReference type="ChEBI" id="CHEBI:18420"/>
        <label>1</label>
    </ligand>
</feature>
<feature type="binding site" evidence="16">
    <location>
        <position position="278"/>
    </location>
    <ligand>
        <name>anthranilate</name>
        <dbReference type="ChEBI" id="CHEBI:16567"/>
        <label>1</label>
    </ligand>
</feature>
<keyword evidence="6 16" id="KW-0808">Transferase</keyword>
<dbReference type="GO" id="GO:0000287">
    <property type="term" value="F:magnesium ion binding"/>
    <property type="evidence" value="ECO:0007669"/>
    <property type="project" value="UniProtKB-UniRule"/>
</dbReference>
<keyword evidence="4 16" id="KW-0028">Amino-acid biosynthesis</keyword>
<dbReference type="GO" id="GO:0004048">
    <property type="term" value="F:anthranilate phosphoribosyltransferase activity"/>
    <property type="evidence" value="ECO:0007669"/>
    <property type="project" value="UniProtKB-UniRule"/>
</dbReference>
<feature type="binding site" evidence="16">
    <location>
        <position position="423"/>
    </location>
    <ligand>
        <name>Mg(2+)</name>
        <dbReference type="ChEBI" id="CHEBI:18420"/>
        <label>1</label>
    </ligand>
</feature>
<feature type="binding site" evidence="16">
    <location>
        <begin position="281"/>
        <end position="282"/>
    </location>
    <ligand>
        <name>5-phospho-alpha-D-ribose 1-diphosphate</name>
        <dbReference type="ChEBI" id="CHEBI:58017"/>
    </ligand>
</feature>
<comment type="caution">
    <text evidence="16">Lacks conserved residue(s) required for the propagation of feature annotation.</text>
</comment>
<sequence length="531" mass="56594">MADILLLDNIDSFTYNLADQLRANGHNVVIYRNSVPAQALIERLGTMDNPVLMLSPGPGTPSEAGCMPELLTRMRGKLPIIGICLGHQAIVEAYGGYVGQAGEILHGKASSIEHDGQAMFAGLANPLPVARYHSLVGSNIPAGLTINANFNGMVMAVRHDADRVCGFQFHPESILTTQGARLLEQTLAWALQKLEHTNTLQPILEKLYQAETLSQQESHQLFSAVVRGEVKPEQLAAALVSMKVRGEQPQEIAGAATALLENAAPFPRPDYLFADIVGTGGDGSNSINISTASAFVAAACGLKVAKHGNRSVSSKSGSSDLLAAFGINLDMNADKSRAALDELGVCFLFAPKYHTGFRHAMPVRQQLKTRTLFNVLGPLINPAHPPLALIGVYSPELVLPIAETLRVLGYQRAAVVHSGGMDEVSLHAPTVVAELHNGEIKSYQLTADDFGLTPYHQAQLAGGTPEENRDILTRLLQGKGEAAHEAAVAANVAMLMRLHGHEDLKANAQQVLDVLHSGAAYDRVTALAAKG</sequence>
<dbReference type="HAMAP" id="MF_00211">
    <property type="entry name" value="TrpD"/>
    <property type="match status" value="1"/>
</dbReference>
<evidence type="ECO:0000259" key="19">
    <source>
        <dbReference type="Pfam" id="PF02885"/>
    </source>
</evidence>
<dbReference type="AlphaFoldDB" id="A0A060VRU8"/>
<evidence type="ECO:0000256" key="3">
    <source>
        <dbReference type="ARBA" id="ARBA00022533"/>
    </source>
</evidence>
<dbReference type="SUPFAM" id="SSF47648">
    <property type="entry name" value="Nucleoside phosphorylase/phosphoribosyltransferase N-terminal domain"/>
    <property type="match status" value="1"/>
</dbReference>
<evidence type="ECO:0000259" key="18">
    <source>
        <dbReference type="Pfam" id="PF00591"/>
    </source>
</evidence>
<dbReference type="NCBIfam" id="TIGR01245">
    <property type="entry name" value="trpD"/>
    <property type="match status" value="1"/>
</dbReference>
<dbReference type="Gene3D" id="1.20.970.10">
    <property type="entry name" value="Transferase, Pyrimidine Nucleoside Phosphorylase, Chain C"/>
    <property type="match status" value="1"/>
</dbReference>
<evidence type="ECO:0000256" key="10">
    <source>
        <dbReference type="ARBA" id="ARBA00023239"/>
    </source>
</evidence>
<feature type="binding site" evidence="16">
    <location>
        <begin position="288"/>
        <end position="291"/>
    </location>
    <ligand>
        <name>5-phospho-alpha-D-ribose 1-diphosphate</name>
        <dbReference type="ChEBI" id="CHEBI:58017"/>
    </ligand>
</feature>
<dbReference type="PANTHER" id="PTHR43285:SF2">
    <property type="entry name" value="ANTHRANILATE PHOSPHORIBOSYLTRANSFERASE"/>
    <property type="match status" value="1"/>
</dbReference>
<accession>A0A060VRU8</accession>
<feature type="domain" description="Glutamine amidotransferase" evidence="17">
    <location>
        <begin position="5"/>
        <end position="186"/>
    </location>
</feature>
<dbReference type="InterPro" id="IPR035902">
    <property type="entry name" value="Nuc_phospho_transferase"/>
</dbReference>
<feature type="binding site" evidence="16">
    <location>
        <position position="286"/>
    </location>
    <ligand>
        <name>5-phospho-alpha-D-ribose 1-diphosphate</name>
        <dbReference type="ChEBI" id="CHEBI:58017"/>
    </ligand>
</feature>
<dbReference type="Gene3D" id="3.40.50.880">
    <property type="match status" value="1"/>
</dbReference>
<keyword evidence="5 16" id="KW-0328">Glycosyltransferase</keyword>
<comment type="function">
    <text evidence="16">Catalyzes the transfer of the phosphoribosyl group of 5-phosphorylribose-1-pyrophosphate (PRPP) to anthranilate to yield N-(5'-phosphoribosyl)-anthranilate (PRA).</text>
</comment>
<keyword evidence="3" id="KW-0021">Allosteric enzyme</keyword>
<evidence type="ECO:0000313" key="21">
    <source>
        <dbReference type="Proteomes" id="UP000255167"/>
    </source>
</evidence>
<name>A0A060VRU8_KLEPN</name>
<dbReference type="NCBIfam" id="NF007073">
    <property type="entry name" value="PRK09522.1"/>
    <property type="match status" value="1"/>
</dbReference>
<comment type="cofactor">
    <cofactor evidence="16">
        <name>Mg(2+)</name>
        <dbReference type="ChEBI" id="CHEBI:18420"/>
    </cofactor>
    <text evidence="16">Binds 2 magnesium ions per monomer.</text>
</comment>
<dbReference type="EMBL" id="UGNC01000009">
    <property type="protein sequence ID" value="STX08177.1"/>
    <property type="molecule type" value="Genomic_DNA"/>
</dbReference>
<dbReference type="GO" id="GO:0004049">
    <property type="term" value="F:anthranilate synthase activity"/>
    <property type="evidence" value="ECO:0007669"/>
    <property type="project" value="UniProtKB-EC"/>
</dbReference>
<comment type="similarity">
    <text evidence="16">Belongs to the anthranilate phosphoribosyltransferase family.</text>
</comment>
<dbReference type="SUPFAM" id="SSF52317">
    <property type="entry name" value="Class I glutamine amidotransferase-like"/>
    <property type="match status" value="1"/>
</dbReference>
<dbReference type="Pfam" id="PF00117">
    <property type="entry name" value="GATase"/>
    <property type="match status" value="1"/>
</dbReference>
<dbReference type="Pfam" id="PF00591">
    <property type="entry name" value="Glycos_transf_3"/>
    <property type="match status" value="1"/>
</dbReference>
<keyword evidence="7 16" id="KW-0822">Tryptophan biosynthesis</keyword>
<gene>
    <name evidence="16 20" type="primary">trpD</name>
    <name evidence="20" type="ORF">NCTC9617_07209</name>
</gene>
<keyword evidence="9 16" id="KW-0057">Aromatic amino acid biosynthesis</keyword>
<dbReference type="PROSITE" id="PS51273">
    <property type="entry name" value="GATASE_TYPE_1"/>
    <property type="match status" value="1"/>
</dbReference>
<dbReference type="InterPro" id="IPR000312">
    <property type="entry name" value="Glycosyl_Trfase_fam3"/>
</dbReference>
<feature type="domain" description="Glycosyl transferase family 3" evidence="18">
    <location>
        <begin position="273"/>
        <end position="521"/>
    </location>
</feature>
<reference evidence="20 21" key="1">
    <citation type="submission" date="2018-06" db="EMBL/GenBank/DDBJ databases">
        <authorList>
            <consortium name="Pathogen Informatics"/>
            <person name="Doyle S."/>
        </authorList>
    </citation>
    <scope>NUCLEOTIDE SEQUENCE [LARGE SCALE GENOMIC DNA]</scope>
    <source>
        <strain evidence="20 21">NCTC9617</strain>
    </source>
</reference>
<protein>
    <recommendedName>
        <fullName evidence="16">Anthranilate phosphoribosyltransferase</fullName>
        <ecNumber evidence="16">2.4.2.18</ecNumber>
    </recommendedName>
</protein>
<comment type="catalytic activity">
    <reaction evidence="12">
        <text>chorismate + L-glutamine = anthranilate + pyruvate + L-glutamate + H(+)</text>
        <dbReference type="Rhea" id="RHEA:21732"/>
        <dbReference type="ChEBI" id="CHEBI:15361"/>
        <dbReference type="ChEBI" id="CHEBI:15378"/>
        <dbReference type="ChEBI" id="CHEBI:16567"/>
        <dbReference type="ChEBI" id="CHEBI:29748"/>
        <dbReference type="ChEBI" id="CHEBI:29985"/>
        <dbReference type="ChEBI" id="CHEBI:58359"/>
        <dbReference type="EC" id="4.1.3.27"/>
    </reaction>
</comment>
<dbReference type="FunFam" id="3.40.50.880:FF:000021">
    <property type="entry name" value="Anthranilate phosphoribosyltransferase"/>
    <property type="match status" value="1"/>
</dbReference>
<comment type="pathway">
    <text evidence="2 16">Amino-acid biosynthesis; L-tryptophan biosynthesis; L-tryptophan from chorismate: step 2/5.</text>
</comment>
<dbReference type="InterPro" id="IPR029062">
    <property type="entry name" value="Class_I_gatase-like"/>
</dbReference>
<evidence type="ECO:0000256" key="4">
    <source>
        <dbReference type="ARBA" id="ARBA00022605"/>
    </source>
</evidence>
<dbReference type="PRINTS" id="PR00096">
    <property type="entry name" value="GATASE"/>
</dbReference>
<evidence type="ECO:0000259" key="17">
    <source>
        <dbReference type="Pfam" id="PF00117"/>
    </source>
</evidence>
<dbReference type="PRINTS" id="PR00097">
    <property type="entry name" value="ANTSNTHASEII"/>
</dbReference>
<dbReference type="FunFam" id="1.20.970.10:FF:000003">
    <property type="entry name" value="Anthranilate phosphoribosyltransferase"/>
    <property type="match status" value="1"/>
</dbReference>
<dbReference type="UniPathway" id="UPA00035">
    <property type="reaction ID" value="UER00041"/>
</dbReference>
<keyword evidence="11" id="KW-0511">Multifunctional enzyme</keyword>
<evidence type="ECO:0000256" key="15">
    <source>
        <dbReference type="ARBA" id="ARBA00061188"/>
    </source>
</evidence>
<keyword evidence="10 20" id="KW-0456">Lyase</keyword>
<keyword evidence="16" id="KW-0460">Magnesium</keyword>
<evidence type="ECO:0000256" key="16">
    <source>
        <dbReference type="HAMAP-Rule" id="MF_00211"/>
    </source>
</evidence>
<feature type="binding site" evidence="16">
    <location>
        <position position="423"/>
    </location>
    <ligand>
        <name>Mg(2+)</name>
        <dbReference type="ChEBI" id="CHEBI:18420"/>
        <label>2</label>
    </ligand>
</feature>
<keyword evidence="16" id="KW-0479">Metal-binding</keyword>
<dbReference type="Pfam" id="PF02885">
    <property type="entry name" value="Glycos_trans_3N"/>
    <property type="match status" value="1"/>
</dbReference>
<dbReference type="FunFam" id="3.40.1030.10:FF:000002">
    <property type="entry name" value="Anthranilate phosphoribosyltransferase"/>
    <property type="match status" value="1"/>
</dbReference>
<dbReference type="EC" id="2.4.2.18" evidence="16"/>
<comment type="function">
    <text evidence="14">Part of a heterotetrameric complex that catalyzes the two-step biosynthesis of anthranilate, an intermediate in the biosynthesis of L-tryptophan. In the first step, the glutamine-binding beta subunit (TrpG) of anthranilate synthase (AS) provides the glutamine amidotransferase activity which generates ammonia as a substrate that, along with chorismate, is used in the second step, catalyzed by the large alpha subunit of AS (TrpE) to produce anthranilate. In the absence of TrpG, TrpE can synthesize anthranilate directly from chorismate and high concentrations of ammonia. In addition to synthesizing anthranilate, it also catalyzes the second step of the pathway, the transfer of the phosphoribosyl group of 5-phosphorylribose-1-pyrophosphate (PRPP) to anthranilate.</text>
</comment>
<dbReference type="NCBIfam" id="TIGR00566">
    <property type="entry name" value="trpG_papA"/>
    <property type="match status" value="1"/>
</dbReference>
<dbReference type="PANTHER" id="PTHR43285">
    <property type="entry name" value="ANTHRANILATE PHOSPHORIBOSYLTRANSFERASE"/>
    <property type="match status" value="1"/>
</dbReference>
<evidence type="ECO:0000313" key="20">
    <source>
        <dbReference type="EMBL" id="STX08177.1"/>
    </source>
</evidence>
<dbReference type="Proteomes" id="UP000255167">
    <property type="component" value="Unassembled WGS sequence"/>
</dbReference>
<evidence type="ECO:0000256" key="8">
    <source>
        <dbReference type="ARBA" id="ARBA00022962"/>
    </source>
</evidence>
<proteinExistence type="inferred from homology"/>
<dbReference type="SUPFAM" id="SSF52418">
    <property type="entry name" value="Nucleoside phosphorylase/phosphoribosyltransferase catalytic domain"/>
    <property type="match status" value="1"/>
</dbReference>
<feature type="binding site" evidence="16">
    <location>
        <begin position="306"/>
        <end position="314"/>
    </location>
    <ligand>
        <name>5-phospho-alpha-D-ribose 1-diphosphate</name>
        <dbReference type="ChEBI" id="CHEBI:58017"/>
    </ligand>
</feature>
<dbReference type="GO" id="GO:0000162">
    <property type="term" value="P:L-tryptophan biosynthetic process"/>
    <property type="evidence" value="ECO:0007669"/>
    <property type="project" value="UniProtKB-UniRule"/>
</dbReference>
<feature type="binding site" evidence="16">
    <location>
        <position position="318"/>
    </location>
    <ligand>
        <name>5-phospho-alpha-D-ribose 1-diphosphate</name>
        <dbReference type="ChEBI" id="CHEBI:58017"/>
    </ligand>
</feature>